<reference evidence="9" key="1">
    <citation type="journal article" date="2020" name="Stud. Mycol.">
        <title>101 Dothideomycetes genomes: a test case for predicting lifestyles and emergence of pathogens.</title>
        <authorList>
            <person name="Haridas S."/>
            <person name="Albert R."/>
            <person name="Binder M."/>
            <person name="Bloem J."/>
            <person name="Labutti K."/>
            <person name="Salamov A."/>
            <person name="Andreopoulos B."/>
            <person name="Baker S."/>
            <person name="Barry K."/>
            <person name="Bills G."/>
            <person name="Bluhm B."/>
            <person name="Cannon C."/>
            <person name="Castanera R."/>
            <person name="Culley D."/>
            <person name="Daum C."/>
            <person name="Ezra D."/>
            <person name="Gonzalez J."/>
            <person name="Henrissat B."/>
            <person name="Kuo A."/>
            <person name="Liang C."/>
            <person name="Lipzen A."/>
            <person name="Lutzoni F."/>
            <person name="Magnuson J."/>
            <person name="Mondo S."/>
            <person name="Nolan M."/>
            <person name="Ohm R."/>
            <person name="Pangilinan J."/>
            <person name="Park H.-J."/>
            <person name="Ramirez L."/>
            <person name="Alfaro M."/>
            <person name="Sun H."/>
            <person name="Tritt A."/>
            <person name="Yoshinaga Y."/>
            <person name="Zwiers L.-H."/>
            <person name="Turgeon B."/>
            <person name="Goodwin S."/>
            <person name="Spatafora J."/>
            <person name="Crous P."/>
            <person name="Grigoriev I."/>
        </authorList>
    </citation>
    <scope>NUCLEOTIDE SEQUENCE</scope>
    <source>
        <strain evidence="9">CBS 123094</strain>
    </source>
</reference>
<keyword evidence="3" id="KW-0132">Cell division</keyword>
<evidence type="ECO:0000256" key="5">
    <source>
        <dbReference type="ARBA" id="ARBA00022829"/>
    </source>
</evidence>
<feature type="compositionally biased region" description="Pro residues" evidence="8">
    <location>
        <begin position="18"/>
        <end position="28"/>
    </location>
</feature>
<evidence type="ECO:0000256" key="8">
    <source>
        <dbReference type="SAM" id="MobiDB-lite"/>
    </source>
</evidence>
<feature type="compositionally biased region" description="Low complexity" evidence="8">
    <location>
        <begin position="106"/>
        <end position="115"/>
    </location>
</feature>
<dbReference type="GO" id="GO:0007064">
    <property type="term" value="P:mitotic sister chromatid cohesion"/>
    <property type="evidence" value="ECO:0007669"/>
    <property type="project" value="InterPro"/>
</dbReference>
<keyword evidence="7" id="KW-0131">Cell cycle</keyword>
<dbReference type="GO" id="GO:0051301">
    <property type="term" value="P:cell division"/>
    <property type="evidence" value="ECO:0007669"/>
    <property type="project" value="UniProtKB-KW"/>
</dbReference>
<dbReference type="GO" id="GO:0005634">
    <property type="term" value="C:nucleus"/>
    <property type="evidence" value="ECO:0007669"/>
    <property type="project" value="UniProtKB-SubCell"/>
</dbReference>
<accession>A0A6A5WWH8</accession>
<evidence type="ECO:0000256" key="4">
    <source>
        <dbReference type="ARBA" id="ARBA00022776"/>
    </source>
</evidence>
<comment type="similarity">
    <text evidence="2">Belongs to the SCC4/mau-2 family.</text>
</comment>
<dbReference type="Pfam" id="PF10345">
    <property type="entry name" value="Cohesin_load"/>
    <property type="match status" value="1"/>
</dbReference>
<feature type="compositionally biased region" description="Polar residues" evidence="8">
    <location>
        <begin position="125"/>
        <end position="167"/>
    </location>
</feature>
<dbReference type="EMBL" id="ML977560">
    <property type="protein sequence ID" value="KAF2006100.1"/>
    <property type="molecule type" value="Genomic_DNA"/>
</dbReference>
<dbReference type="InterPro" id="IPR019440">
    <property type="entry name" value="MAU2"/>
</dbReference>
<evidence type="ECO:0008006" key="11">
    <source>
        <dbReference type="Google" id="ProtNLM"/>
    </source>
</evidence>
<evidence type="ECO:0000256" key="3">
    <source>
        <dbReference type="ARBA" id="ARBA00022618"/>
    </source>
</evidence>
<dbReference type="OrthoDB" id="5565328at2759"/>
<keyword evidence="5" id="KW-0159">Chromosome partition</keyword>
<name>A0A6A5WWH8_9PLEO</name>
<sequence length="875" mass="97206">MDPRYPWNPQGYANGQYGPPPPAPPPNGYAPNGYQMPYSQQPMPQMYPPSQPMQGQPRVVVPPRPTQYGAPMDDMRAHSRMGQPQVVIPPRNPNTMAQMANPKIRQVQVQVPVSQRGNSSGGPGNYQQQQAQTPVSKPVHRSQSFQENSGMNQQRRTPSIPTPQQHRTPLQPQSTPQQQRTHSSQASASQQRPPQQRPPQPQTPSQVRHPQVIIRKPASHSTPTSTRPPPTPSKALPTDLSVLLLSAADEYINAARDLGAIIALKQRHADLTQYYKLMALGLGCMETVLKEFNLVPKEEAKLRLRYASLLIEETNNPSEIEACLTKGIALCDRSRLVDLKYSMQHLQARYQFQTNHRAALKSLDAPISEAETFQHIPWVYAFRFLKASLALQVPGRPETSSALQQLHAISEHAGRHSDHAIFVTCSTWEALIHLRNSGPDHIEHAQRAIASARSLQLQVSPKRLGQIATLVDVVDIACSLQQGWPNEAKVSALQKKMDDATFTDGVFSVLIERSFGGSTTIATGDIFRKAQDGRDQLTLSWLPKQDVGLLSYYLSGMSRLSTEAELLDKAIRYLNEGHNASQMQLNHPTSRPMSVSTAIKRQNQVSIMDWHITFALGIHACFRENRTATKNMLKILRGRVSKHPFKNNGKYKRLLSYLAGTYYQSGGAFDSALAAYTSPTLALPETAGSANDFDTDIAILATMNRMMILQNPAHPQHYLAEILFVQLEPFCISHTNRQIDGAFRIFRGLHASSELSLNRQKTFFHNAMNAAQSVKNSQFLSICLTGITDRFYKDSIDAQAVKSARAARQVTKLGRINLWRAVAAGLCVHIFQRNGLESEALEALRGIAMLMETLPPPLKGEPVVEEEDLGVEGVV</sequence>
<dbReference type="Proteomes" id="UP000799779">
    <property type="component" value="Unassembled WGS sequence"/>
</dbReference>
<evidence type="ECO:0000313" key="10">
    <source>
        <dbReference type="Proteomes" id="UP000799779"/>
    </source>
</evidence>
<evidence type="ECO:0000256" key="7">
    <source>
        <dbReference type="ARBA" id="ARBA00023306"/>
    </source>
</evidence>
<protein>
    <recommendedName>
        <fullName evidence="11">Cohesin loading factor-domain-containing protein</fullName>
    </recommendedName>
</protein>
<evidence type="ECO:0000256" key="2">
    <source>
        <dbReference type="ARBA" id="ARBA00008585"/>
    </source>
</evidence>
<proteinExistence type="inferred from homology"/>
<evidence type="ECO:0000256" key="6">
    <source>
        <dbReference type="ARBA" id="ARBA00023242"/>
    </source>
</evidence>
<organism evidence="9 10">
    <name type="scientific">Amniculicola lignicola CBS 123094</name>
    <dbReference type="NCBI Taxonomy" id="1392246"/>
    <lineage>
        <taxon>Eukaryota</taxon>
        <taxon>Fungi</taxon>
        <taxon>Dikarya</taxon>
        <taxon>Ascomycota</taxon>
        <taxon>Pezizomycotina</taxon>
        <taxon>Dothideomycetes</taxon>
        <taxon>Pleosporomycetidae</taxon>
        <taxon>Pleosporales</taxon>
        <taxon>Amniculicolaceae</taxon>
        <taxon>Amniculicola</taxon>
    </lineage>
</organism>
<evidence type="ECO:0000313" key="9">
    <source>
        <dbReference type="EMBL" id="KAF2006100.1"/>
    </source>
</evidence>
<keyword evidence="10" id="KW-1185">Reference proteome</keyword>
<dbReference type="AlphaFoldDB" id="A0A6A5WWH8"/>
<feature type="region of interest" description="Disordered" evidence="8">
    <location>
        <begin position="1"/>
        <end position="236"/>
    </location>
</feature>
<feature type="compositionally biased region" description="Low complexity" evidence="8">
    <location>
        <begin position="168"/>
        <end position="194"/>
    </location>
</feature>
<dbReference type="GO" id="GO:0007059">
    <property type="term" value="P:chromosome segregation"/>
    <property type="evidence" value="ECO:0007669"/>
    <property type="project" value="UniProtKB-KW"/>
</dbReference>
<keyword evidence="6" id="KW-0539">Nucleus</keyword>
<feature type="compositionally biased region" description="Low complexity" evidence="8">
    <location>
        <begin position="29"/>
        <end position="44"/>
    </location>
</feature>
<keyword evidence="4" id="KW-0498">Mitosis</keyword>
<dbReference type="PANTHER" id="PTHR21394">
    <property type="entry name" value="MAU2 CHROMATID COHESION FACTOR HOMOLOG"/>
    <property type="match status" value="1"/>
</dbReference>
<gene>
    <name evidence="9" type="ORF">P154DRAFT_603374</name>
</gene>
<comment type="subcellular location">
    <subcellularLocation>
        <location evidence="1">Nucleus</location>
    </subcellularLocation>
</comment>
<evidence type="ECO:0000256" key="1">
    <source>
        <dbReference type="ARBA" id="ARBA00004123"/>
    </source>
</evidence>